<evidence type="ECO:0000256" key="8">
    <source>
        <dbReference type="ARBA" id="ARBA00023235"/>
    </source>
</evidence>
<dbReference type="GO" id="GO:0003677">
    <property type="term" value="F:DNA binding"/>
    <property type="evidence" value="ECO:0007669"/>
    <property type="project" value="InterPro"/>
</dbReference>
<dbReference type="HOGENOM" id="CLU_272109_0_0_2"/>
<dbReference type="Gene3D" id="2.170.16.10">
    <property type="entry name" value="Hedgehog/Intein (Hint) domain"/>
    <property type="match status" value="2"/>
</dbReference>
<sequence length="1188" mass="131952">MSEESESDGSAESAESAESIDVQTGPTAETDDHTQSGEAGTTNTLSTDQLYNVFETAGRPVITASTIARHFSESQATITEQLSTLIDTGVVDRIAVDDDPVVYYPTSLSEMTTRERIVVFPDRREIVVDNPTQYTRAQLTQFAYLADTTGKRQPIEQRGPQVGEETADRSGTNVSNPGETTVSENVDSDTDADTGVNTYTPRQSQSRGYLYRVRQEDIWQAPFDDLGTLISVIRSTLPRRVPELESWVETQWKRANRFRLFTHDDGYVVLEAASESLMGNVARQKLSEDQLRAPVSDTESWVNSDEVASVKRVLYEAGYPVVDERDLDTGDPIDVDLTATLREYQQSWVDTFLDQQAGVYVGPPGSGKTIAATATIAAVGGETLILVPSRELAAQWRKSLTGESTLTDDQIGEYHGGEKNIRSVTIATYQTAGMDRHRQLFDSRKWGLIVYDEVQHIPSDVFRRSADLQTSHRLGLSVHGETIIPVKRGDTVSVEPIEEFVSDYLDEKSGISSVSEVETIGVTKQGKVVWTPVTAAMRHRNTADLYTVQADNGQKVTVTEDHSLLVYDSEERAIVERTPTELEEGEYLLQPTTVPEINDEQSRIDVLSLLDEGYILLNDEIPESAFEPLYDQQTGTINNRYNWRSGGSLPISVAREIELDRSYIDGVYKQDKQYQIPPSVDMVDFARLAGLFVADGAMSERYVEFYATDSAEGSEIEAFESVIRAVVPDAEPNRMQSGQNCTTLCVGGPLIDVLKQLAIDDGVRQKSIPPFIFSTESAREGFIQGIELGDGYHQQRSQDRECATISMSSEELTQGLNLVLAAGGCVGGNYRRAEDITAQDRKPDIVEDSLVQLNPKNRFKTPRNAIIPFSGQLRKAYGSIGRTPNHNNERQRTRVGPTLKKGLIGRQRITADEIELLGEHGDIPDGRRLFEADVAMLSIDSVTPSSDTEYVYDLSTETENFLGNHLFCHNSATPVREDDKESEIFTLIGPPIGTDWAELFDAGFVAEPEVEIRYVPWRDEMARNEYASADGRERYQLAATNPAKIAEIRYLCKTHPNSKTLIFVDYLEQGKEIAEALDTPFISGETRHYDRQQQFEAFRNGELQTLVVSRIADEGIDLPNAELAIVASGLGGSRRQGTQRAGRTMRPVGSAIMYVLATRGTREEDFAQQQMRHLAGKGVRIQETNVSE</sequence>
<dbReference type="EC" id="5.6.2.4" evidence="10"/>
<keyword evidence="4 16" id="KW-0347">Helicase</keyword>
<dbReference type="Pfam" id="PF04851">
    <property type="entry name" value="ResIII"/>
    <property type="match status" value="1"/>
</dbReference>
<dbReference type="InterPro" id="IPR050615">
    <property type="entry name" value="ATP-dep_DNA_Helicase"/>
</dbReference>
<evidence type="ECO:0000259" key="13">
    <source>
        <dbReference type="PROSITE" id="PS50819"/>
    </source>
</evidence>
<name>U1N6W2_9EURY</name>
<dbReference type="InterPro" id="IPR001650">
    <property type="entry name" value="Helicase_C-like"/>
</dbReference>
<evidence type="ECO:0000256" key="11">
    <source>
        <dbReference type="ARBA" id="ARBA00048988"/>
    </source>
</evidence>
<dbReference type="InterPro" id="IPR004042">
    <property type="entry name" value="Intein_endonuc_central"/>
</dbReference>
<evidence type="ECO:0000313" key="17">
    <source>
        <dbReference type="Proteomes" id="UP000030649"/>
    </source>
</evidence>
<gene>
    <name evidence="16" type="ORF">J07HQW1_02427</name>
</gene>
<dbReference type="GO" id="GO:0016539">
    <property type="term" value="P:intein-mediated protein splicing"/>
    <property type="evidence" value="ECO:0007669"/>
    <property type="project" value="InterPro"/>
</dbReference>
<dbReference type="EMBL" id="KE356560">
    <property type="protein sequence ID" value="ERG92385.1"/>
    <property type="molecule type" value="Genomic_DNA"/>
</dbReference>
<evidence type="ECO:0000256" key="5">
    <source>
        <dbReference type="ARBA" id="ARBA00022813"/>
    </source>
</evidence>
<dbReference type="InterPro" id="IPR032438">
    <property type="entry name" value="ERCC3_RAD25_C"/>
</dbReference>
<dbReference type="SUPFAM" id="SSF52540">
    <property type="entry name" value="P-loop containing nucleoside triphosphate hydrolases"/>
    <property type="match status" value="2"/>
</dbReference>
<evidence type="ECO:0000256" key="1">
    <source>
        <dbReference type="ARBA" id="ARBA00006637"/>
    </source>
</evidence>
<dbReference type="CDD" id="cd00081">
    <property type="entry name" value="Hint"/>
    <property type="match status" value="1"/>
</dbReference>
<dbReference type="InterPro" id="IPR036844">
    <property type="entry name" value="Hint_dom_sf"/>
</dbReference>
<dbReference type="Gene3D" id="3.40.50.300">
    <property type="entry name" value="P-loop containing nucleotide triphosphate hydrolases"/>
    <property type="match status" value="2"/>
</dbReference>
<dbReference type="InterPro" id="IPR003587">
    <property type="entry name" value="Hint_dom_N"/>
</dbReference>
<dbReference type="PANTHER" id="PTHR11274:SF0">
    <property type="entry name" value="GENERAL TRANSCRIPTION AND DNA REPAIR FACTOR IIH HELICASE SUBUNIT XPB"/>
    <property type="match status" value="1"/>
</dbReference>
<evidence type="ECO:0000256" key="7">
    <source>
        <dbReference type="ARBA" id="ARBA00023000"/>
    </source>
</evidence>
<dbReference type="SUPFAM" id="SSF46785">
    <property type="entry name" value="Winged helix' DNA-binding domain"/>
    <property type="match status" value="1"/>
</dbReference>
<comment type="catalytic activity">
    <reaction evidence="11">
        <text>ATP + H2O = ADP + phosphate + H(+)</text>
        <dbReference type="Rhea" id="RHEA:13065"/>
        <dbReference type="ChEBI" id="CHEBI:15377"/>
        <dbReference type="ChEBI" id="CHEBI:15378"/>
        <dbReference type="ChEBI" id="CHEBI:30616"/>
        <dbReference type="ChEBI" id="CHEBI:43474"/>
        <dbReference type="ChEBI" id="CHEBI:456216"/>
        <dbReference type="EC" id="5.6.2.4"/>
    </reaction>
</comment>
<dbReference type="GO" id="GO:0016787">
    <property type="term" value="F:hydrolase activity"/>
    <property type="evidence" value="ECO:0007669"/>
    <property type="project" value="UniProtKB-KW"/>
</dbReference>
<dbReference type="GO" id="GO:0004519">
    <property type="term" value="F:endonuclease activity"/>
    <property type="evidence" value="ECO:0007669"/>
    <property type="project" value="InterPro"/>
</dbReference>
<dbReference type="Proteomes" id="UP000030649">
    <property type="component" value="Unassembled WGS sequence"/>
</dbReference>
<feature type="domain" description="DOD-type homing endonuclease" evidence="13">
    <location>
        <begin position="688"/>
        <end position="825"/>
    </location>
</feature>
<evidence type="ECO:0000256" key="2">
    <source>
        <dbReference type="ARBA" id="ARBA00022741"/>
    </source>
</evidence>
<dbReference type="InterPro" id="IPR027417">
    <property type="entry name" value="P-loop_NTPase"/>
</dbReference>
<evidence type="ECO:0000256" key="6">
    <source>
        <dbReference type="ARBA" id="ARBA00022840"/>
    </source>
</evidence>
<evidence type="ECO:0000259" key="14">
    <source>
        <dbReference type="PROSITE" id="PS51192"/>
    </source>
</evidence>
<evidence type="ECO:0000256" key="3">
    <source>
        <dbReference type="ARBA" id="ARBA00022801"/>
    </source>
</evidence>
<keyword evidence="3" id="KW-0378">Hydrolase</keyword>
<feature type="compositionally biased region" description="Polar residues" evidence="12">
    <location>
        <begin position="169"/>
        <end position="185"/>
    </location>
</feature>
<dbReference type="GO" id="GO:0005524">
    <property type="term" value="F:ATP binding"/>
    <property type="evidence" value="ECO:0007669"/>
    <property type="project" value="UniProtKB-KW"/>
</dbReference>
<feature type="domain" description="Helicase C-terminal" evidence="15">
    <location>
        <begin position="1044"/>
        <end position="1188"/>
    </location>
</feature>
<evidence type="ECO:0000313" key="16">
    <source>
        <dbReference type="EMBL" id="ERG92385.1"/>
    </source>
</evidence>
<dbReference type="InterPro" id="IPR036390">
    <property type="entry name" value="WH_DNA-bd_sf"/>
</dbReference>
<dbReference type="SMART" id="SM00305">
    <property type="entry name" value="HintC"/>
    <property type="match status" value="1"/>
</dbReference>
<dbReference type="InterPro" id="IPR014001">
    <property type="entry name" value="Helicase_ATP-bd"/>
</dbReference>
<dbReference type="SUPFAM" id="SSF51294">
    <property type="entry name" value="Hedgehog/intein (Hint) domain"/>
    <property type="match status" value="1"/>
</dbReference>
<dbReference type="PRINTS" id="PR00379">
    <property type="entry name" value="INTEIN"/>
</dbReference>
<evidence type="ECO:0000256" key="10">
    <source>
        <dbReference type="ARBA" id="ARBA00034808"/>
    </source>
</evidence>
<dbReference type="SMART" id="SM00306">
    <property type="entry name" value="HintN"/>
    <property type="match status" value="1"/>
</dbReference>
<dbReference type="PROSITE" id="PS50817">
    <property type="entry name" value="INTEIN_N_TER"/>
    <property type="match status" value="1"/>
</dbReference>
<comment type="catalytic activity">
    <reaction evidence="9">
        <text>Couples ATP hydrolysis with the unwinding of duplex DNA by translocating in the 3'-5' direction.</text>
        <dbReference type="EC" id="5.6.2.4"/>
    </reaction>
</comment>
<proteinExistence type="inferred from homology"/>
<feature type="compositionally biased region" description="Low complexity" evidence="12">
    <location>
        <begin position="10"/>
        <end position="19"/>
    </location>
</feature>
<keyword evidence="7" id="KW-0651">Protein splicing</keyword>
<dbReference type="PROSITE" id="PS50819">
    <property type="entry name" value="INTEIN_ENDONUCLEASE"/>
    <property type="match status" value="1"/>
</dbReference>
<dbReference type="InterPro" id="IPR027434">
    <property type="entry name" value="Homing_endonucl"/>
</dbReference>
<organism evidence="16 17">
    <name type="scientific">Haloquadratum walsbyi J07HQW1</name>
    <dbReference type="NCBI Taxonomy" id="1238424"/>
    <lineage>
        <taxon>Archaea</taxon>
        <taxon>Methanobacteriati</taxon>
        <taxon>Methanobacteriota</taxon>
        <taxon>Stenosarchaea group</taxon>
        <taxon>Halobacteria</taxon>
        <taxon>Halobacteriales</taxon>
        <taxon>Haloferacaceae</taxon>
        <taxon>Haloquadratum</taxon>
    </lineage>
</organism>
<dbReference type="GO" id="GO:0043138">
    <property type="term" value="F:3'-5' DNA helicase activity"/>
    <property type="evidence" value="ECO:0007669"/>
    <property type="project" value="UniProtKB-EC"/>
</dbReference>
<dbReference type="NCBIfam" id="TIGR01445">
    <property type="entry name" value="intein_Nterm"/>
    <property type="match status" value="1"/>
</dbReference>
<dbReference type="PROSITE" id="PS51192">
    <property type="entry name" value="HELICASE_ATP_BIND_1"/>
    <property type="match status" value="1"/>
</dbReference>
<dbReference type="PROSITE" id="PS50818">
    <property type="entry name" value="INTEIN_C_TER"/>
    <property type="match status" value="1"/>
</dbReference>
<dbReference type="InterPro" id="IPR003586">
    <property type="entry name" value="Hint_dom_C"/>
</dbReference>
<feature type="domain" description="Helicase ATP-binding" evidence="14">
    <location>
        <begin position="349"/>
        <end position="477"/>
    </location>
</feature>
<evidence type="ECO:0000256" key="12">
    <source>
        <dbReference type="SAM" id="MobiDB-lite"/>
    </source>
</evidence>
<dbReference type="SMART" id="SM00487">
    <property type="entry name" value="DEXDc"/>
    <property type="match status" value="1"/>
</dbReference>
<accession>U1N6W2</accession>
<dbReference type="Pfam" id="PF14890">
    <property type="entry name" value="Intein_splicing"/>
    <property type="match status" value="1"/>
</dbReference>
<dbReference type="PANTHER" id="PTHR11274">
    <property type="entry name" value="RAD25/XP-B DNA REPAIR HELICASE"/>
    <property type="match status" value="1"/>
</dbReference>
<dbReference type="InterPro" id="IPR006141">
    <property type="entry name" value="Intein_N"/>
</dbReference>
<evidence type="ECO:0000256" key="4">
    <source>
        <dbReference type="ARBA" id="ARBA00022806"/>
    </source>
</evidence>
<dbReference type="Pfam" id="PF16203">
    <property type="entry name" value="ERCC3_RAD25_C"/>
    <property type="match status" value="1"/>
</dbReference>
<dbReference type="STRING" id="1238424.J07HQW1_02427"/>
<comment type="similarity">
    <text evidence="1">Belongs to the helicase family. RAD25/XPB subfamily.</text>
</comment>
<dbReference type="Gene3D" id="3.10.28.10">
    <property type="entry name" value="Homing endonucleases"/>
    <property type="match status" value="1"/>
</dbReference>
<evidence type="ECO:0000259" key="15">
    <source>
        <dbReference type="PROSITE" id="PS51194"/>
    </source>
</evidence>
<keyword evidence="8" id="KW-0413">Isomerase</keyword>
<reference evidence="16 17" key="1">
    <citation type="journal article" date="2013" name="PLoS ONE">
        <title>Assembly-driven community genomics of a hypersaline microbial ecosystem.</title>
        <authorList>
            <person name="Podell S."/>
            <person name="Ugalde J.A."/>
            <person name="Narasingarao P."/>
            <person name="Banfield J.F."/>
            <person name="Heidelberg K.B."/>
            <person name="Allen E.E."/>
        </authorList>
    </citation>
    <scope>NUCLEOTIDE SEQUENCE [LARGE SCALE GENOMIC DNA]</scope>
    <source>
        <strain evidence="17">J07HQW1</strain>
    </source>
</reference>
<keyword evidence="2" id="KW-0547">Nucleotide-binding</keyword>
<keyword evidence="6" id="KW-0067">ATP-binding</keyword>
<protein>
    <recommendedName>
        <fullName evidence="10">DNA 3'-5' helicase</fullName>
        <ecNumber evidence="10">5.6.2.4</ecNumber>
    </recommendedName>
</protein>
<dbReference type="PROSITE" id="PS51194">
    <property type="entry name" value="HELICASE_CTER"/>
    <property type="match status" value="1"/>
</dbReference>
<dbReference type="InterPro" id="IPR006935">
    <property type="entry name" value="Helicase/UvrB_N"/>
</dbReference>
<dbReference type="InterPro" id="IPR006142">
    <property type="entry name" value="INTEIN"/>
</dbReference>
<dbReference type="AlphaFoldDB" id="U1N6W2"/>
<keyword evidence="5" id="KW-0068">Autocatalytic cleavage</keyword>
<dbReference type="InterPro" id="IPR030934">
    <property type="entry name" value="Intein_C"/>
</dbReference>
<feature type="region of interest" description="Disordered" evidence="12">
    <location>
        <begin position="1"/>
        <end position="44"/>
    </location>
</feature>
<feature type="region of interest" description="Disordered" evidence="12">
    <location>
        <begin position="150"/>
        <end position="201"/>
    </location>
</feature>
<dbReference type="SMART" id="SM00490">
    <property type="entry name" value="HELICc"/>
    <property type="match status" value="1"/>
</dbReference>
<evidence type="ECO:0000256" key="9">
    <source>
        <dbReference type="ARBA" id="ARBA00034617"/>
    </source>
</evidence>